<dbReference type="GO" id="GO:0004725">
    <property type="term" value="F:protein tyrosine phosphatase activity"/>
    <property type="evidence" value="ECO:0007669"/>
    <property type="project" value="UniProtKB-EC"/>
</dbReference>
<protein>
    <recommendedName>
        <fullName evidence="3">protein-tyrosine-phosphatase</fullName>
        <ecNumber evidence="3">3.1.3.48</ecNumber>
    </recommendedName>
</protein>
<keyword evidence="6" id="KW-0732">Signal</keyword>
<evidence type="ECO:0000256" key="13">
    <source>
        <dbReference type="ARBA" id="ARBA00023180"/>
    </source>
</evidence>
<dbReference type="AlphaFoldDB" id="A0A9Q1HCK5"/>
<dbReference type="InterPro" id="IPR036116">
    <property type="entry name" value="FN3_sf"/>
</dbReference>
<feature type="domain" description="Tyrosine-protein phosphatase" evidence="19">
    <location>
        <begin position="609"/>
        <end position="868"/>
    </location>
</feature>
<dbReference type="CDD" id="cd00054">
    <property type="entry name" value="EGF_CA"/>
    <property type="match status" value="3"/>
</dbReference>
<evidence type="ECO:0000256" key="6">
    <source>
        <dbReference type="ARBA" id="ARBA00022729"/>
    </source>
</evidence>
<feature type="transmembrane region" description="Helical" evidence="17">
    <location>
        <begin position="415"/>
        <end position="437"/>
    </location>
</feature>
<dbReference type="OrthoDB" id="10253954at2759"/>
<evidence type="ECO:0000256" key="4">
    <source>
        <dbReference type="ARBA" id="ARBA00022525"/>
    </source>
</evidence>
<dbReference type="PROSITE" id="PS50026">
    <property type="entry name" value="EGF_3"/>
    <property type="match status" value="3"/>
</dbReference>
<keyword evidence="17" id="KW-1133">Transmembrane helix</keyword>
<organism evidence="22 23">
    <name type="scientific">Holothuria leucospilota</name>
    <name type="common">Black long sea cucumber</name>
    <name type="synonym">Mertensiothuria leucospilota</name>
    <dbReference type="NCBI Taxonomy" id="206669"/>
    <lineage>
        <taxon>Eukaryota</taxon>
        <taxon>Metazoa</taxon>
        <taxon>Echinodermata</taxon>
        <taxon>Eleutherozoa</taxon>
        <taxon>Echinozoa</taxon>
        <taxon>Holothuroidea</taxon>
        <taxon>Aspidochirotacea</taxon>
        <taxon>Aspidochirotida</taxon>
        <taxon>Holothuriidae</taxon>
        <taxon>Holothuria</taxon>
    </lineage>
</organism>
<dbReference type="InterPro" id="IPR013783">
    <property type="entry name" value="Ig-like_fold"/>
</dbReference>
<comment type="subcellular location">
    <subcellularLocation>
        <location evidence="1">Membrane</location>
        <topology evidence="1">Single-pass membrane protein</topology>
    </subcellularLocation>
    <subcellularLocation>
        <location evidence="2">Secreted</location>
    </subcellularLocation>
</comment>
<dbReference type="InterPro" id="IPR003595">
    <property type="entry name" value="Tyr_Pase_cat"/>
</dbReference>
<comment type="caution">
    <text evidence="15">Lacks conserved residue(s) required for the propagation of feature annotation.</text>
</comment>
<feature type="domain" description="Tyrosine specific protein phosphatases" evidence="20">
    <location>
        <begin position="784"/>
        <end position="859"/>
    </location>
</feature>
<dbReference type="PANTHER" id="PTHR19134">
    <property type="entry name" value="RECEPTOR-TYPE TYROSINE-PROTEIN PHOSPHATASE"/>
    <property type="match status" value="1"/>
</dbReference>
<evidence type="ECO:0000259" key="21">
    <source>
        <dbReference type="PROSITE" id="PS50853"/>
    </source>
</evidence>
<dbReference type="InterPro" id="IPR000742">
    <property type="entry name" value="EGF"/>
</dbReference>
<dbReference type="InterPro" id="IPR000152">
    <property type="entry name" value="EGF-type_Asp/Asn_hydroxyl_site"/>
</dbReference>
<dbReference type="CDD" id="cd00047">
    <property type="entry name" value="PTPc"/>
    <property type="match status" value="1"/>
</dbReference>
<dbReference type="InterPro" id="IPR024731">
    <property type="entry name" value="NELL2-like_EGF"/>
</dbReference>
<comment type="catalytic activity">
    <reaction evidence="14">
        <text>O-phospho-L-tyrosyl-[protein] + H2O = L-tyrosyl-[protein] + phosphate</text>
        <dbReference type="Rhea" id="RHEA:10684"/>
        <dbReference type="Rhea" id="RHEA-COMP:10136"/>
        <dbReference type="Rhea" id="RHEA-COMP:20101"/>
        <dbReference type="ChEBI" id="CHEBI:15377"/>
        <dbReference type="ChEBI" id="CHEBI:43474"/>
        <dbReference type="ChEBI" id="CHEBI:46858"/>
        <dbReference type="ChEBI" id="CHEBI:61978"/>
        <dbReference type="EC" id="3.1.3.48"/>
    </reaction>
</comment>
<dbReference type="PROSITE" id="PS00010">
    <property type="entry name" value="ASX_HYDROXYL"/>
    <property type="match status" value="3"/>
</dbReference>
<evidence type="ECO:0000259" key="20">
    <source>
        <dbReference type="PROSITE" id="PS50056"/>
    </source>
</evidence>
<dbReference type="PRINTS" id="PR00700">
    <property type="entry name" value="PRTYPHPHTASE"/>
</dbReference>
<dbReference type="SMART" id="SM00181">
    <property type="entry name" value="EGF"/>
    <property type="match status" value="3"/>
</dbReference>
<evidence type="ECO:0000256" key="12">
    <source>
        <dbReference type="ARBA" id="ARBA00023157"/>
    </source>
</evidence>
<feature type="region of interest" description="Disordered" evidence="16">
    <location>
        <begin position="475"/>
        <end position="497"/>
    </location>
</feature>
<evidence type="ECO:0000256" key="17">
    <source>
        <dbReference type="SAM" id="Phobius"/>
    </source>
</evidence>
<dbReference type="InterPro" id="IPR009030">
    <property type="entry name" value="Growth_fac_rcpt_cys_sf"/>
</dbReference>
<evidence type="ECO:0000259" key="19">
    <source>
        <dbReference type="PROSITE" id="PS50055"/>
    </source>
</evidence>
<reference evidence="22" key="1">
    <citation type="submission" date="2021-10" db="EMBL/GenBank/DDBJ databases">
        <title>Tropical sea cucumber genome reveals ecological adaptation and Cuvierian tubules defense mechanism.</title>
        <authorList>
            <person name="Chen T."/>
        </authorList>
    </citation>
    <scope>NUCLEOTIDE SEQUENCE</scope>
    <source>
        <strain evidence="22">Nanhai2018</strain>
        <tissue evidence="22">Muscle</tissue>
    </source>
</reference>
<dbReference type="Pfam" id="PF00102">
    <property type="entry name" value="Y_phosphatase"/>
    <property type="match status" value="2"/>
</dbReference>
<keyword evidence="10" id="KW-0904">Protein phosphatase</keyword>
<dbReference type="SUPFAM" id="SSF57184">
    <property type="entry name" value="Growth factor receptor domain"/>
    <property type="match status" value="1"/>
</dbReference>
<keyword evidence="12" id="KW-1015">Disulfide bond</keyword>
<dbReference type="Gene3D" id="3.90.190.10">
    <property type="entry name" value="Protein tyrosine phosphatase superfamily"/>
    <property type="match status" value="3"/>
</dbReference>
<keyword evidence="9" id="KW-0106">Calcium</keyword>
<dbReference type="PROSITE" id="PS01187">
    <property type="entry name" value="EGF_CA"/>
    <property type="match status" value="2"/>
</dbReference>
<dbReference type="FunFam" id="2.10.25.10:FF:000038">
    <property type="entry name" value="Fibrillin 2"/>
    <property type="match status" value="3"/>
</dbReference>
<dbReference type="InterPro" id="IPR018097">
    <property type="entry name" value="EGF_Ca-bd_CS"/>
</dbReference>
<dbReference type="PANTHER" id="PTHR19134:SF560">
    <property type="entry name" value="PROTEIN-TYROSINE-PHOSPHATASE"/>
    <property type="match status" value="1"/>
</dbReference>
<dbReference type="SUPFAM" id="SSF49265">
    <property type="entry name" value="Fibronectin type III"/>
    <property type="match status" value="1"/>
</dbReference>
<keyword evidence="8" id="KW-0378">Hydrolase</keyword>
<dbReference type="InterPro" id="IPR003961">
    <property type="entry name" value="FN3_dom"/>
</dbReference>
<evidence type="ECO:0000256" key="3">
    <source>
        <dbReference type="ARBA" id="ARBA00013064"/>
    </source>
</evidence>
<dbReference type="SMART" id="SM00060">
    <property type="entry name" value="FN3"/>
    <property type="match status" value="1"/>
</dbReference>
<feature type="domain" description="EGF-like" evidence="18">
    <location>
        <begin position="62"/>
        <end position="102"/>
    </location>
</feature>
<dbReference type="InterPro" id="IPR000387">
    <property type="entry name" value="Tyr_Pase_dom"/>
</dbReference>
<dbReference type="EC" id="3.1.3.48" evidence="3"/>
<dbReference type="SMART" id="SM00179">
    <property type="entry name" value="EGF_CA"/>
    <property type="match status" value="3"/>
</dbReference>
<dbReference type="GO" id="GO:0005509">
    <property type="term" value="F:calcium ion binding"/>
    <property type="evidence" value="ECO:0007669"/>
    <property type="project" value="InterPro"/>
</dbReference>
<evidence type="ECO:0000259" key="18">
    <source>
        <dbReference type="PROSITE" id="PS50026"/>
    </source>
</evidence>
<evidence type="ECO:0000256" key="9">
    <source>
        <dbReference type="ARBA" id="ARBA00022837"/>
    </source>
</evidence>
<evidence type="ECO:0000256" key="1">
    <source>
        <dbReference type="ARBA" id="ARBA00004167"/>
    </source>
</evidence>
<keyword evidence="17" id="KW-0812">Transmembrane</keyword>
<keyword evidence="11 17" id="KW-0472">Membrane</keyword>
<dbReference type="InterPro" id="IPR000242">
    <property type="entry name" value="PTP_cat"/>
</dbReference>
<evidence type="ECO:0000256" key="14">
    <source>
        <dbReference type="ARBA" id="ARBA00051722"/>
    </source>
</evidence>
<dbReference type="Pfam" id="PF12662">
    <property type="entry name" value="cEGF"/>
    <property type="match status" value="1"/>
</dbReference>
<dbReference type="SMART" id="SM00194">
    <property type="entry name" value="PTPc"/>
    <property type="match status" value="1"/>
</dbReference>
<dbReference type="InterPro" id="IPR050348">
    <property type="entry name" value="Protein-Tyr_Phosphatase"/>
</dbReference>
<dbReference type="PROSITE" id="PS50055">
    <property type="entry name" value="TYR_PHOSPHATASE_PTP"/>
    <property type="match status" value="2"/>
</dbReference>
<dbReference type="GO" id="GO:0016020">
    <property type="term" value="C:membrane"/>
    <property type="evidence" value="ECO:0007669"/>
    <property type="project" value="UniProtKB-SubCell"/>
</dbReference>
<feature type="domain" description="Tyrosine-protein phosphatase" evidence="19">
    <location>
        <begin position="963"/>
        <end position="1059"/>
    </location>
</feature>
<feature type="domain" description="EGF-like" evidence="18">
    <location>
        <begin position="113"/>
        <end position="154"/>
    </location>
</feature>
<dbReference type="Proteomes" id="UP001152320">
    <property type="component" value="Chromosome 6"/>
</dbReference>
<feature type="domain" description="EGF-like" evidence="18">
    <location>
        <begin position="21"/>
        <end position="61"/>
    </location>
</feature>
<evidence type="ECO:0000256" key="16">
    <source>
        <dbReference type="SAM" id="MobiDB-lite"/>
    </source>
</evidence>
<proteinExistence type="predicted"/>
<evidence type="ECO:0000313" key="22">
    <source>
        <dbReference type="EMBL" id="KAJ8040306.1"/>
    </source>
</evidence>
<dbReference type="CDD" id="cd00063">
    <property type="entry name" value="FN3"/>
    <property type="match status" value="1"/>
</dbReference>
<keyword evidence="22" id="KW-0675">Receptor</keyword>
<dbReference type="InterPro" id="IPR026823">
    <property type="entry name" value="cEGF"/>
</dbReference>
<dbReference type="EMBL" id="JAIZAY010000006">
    <property type="protein sequence ID" value="KAJ8040306.1"/>
    <property type="molecule type" value="Genomic_DNA"/>
</dbReference>
<evidence type="ECO:0000256" key="8">
    <source>
        <dbReference type="ARBA" id="ARBA00022801"/>
    </source>
</evidence>
<dbReference type="PROSITE" id="PS50056">
    <property type="entry name" value="TYR_PHOSPHATASE_2"/>
    <property type="match status" value="2"/>
</dbReference>
<sequence>MGSFTCTCPTGYLGDGFTCTDINECDSDNGNCPSTASCNNNEGSFTCTCPAGYYYDGSTCEDIDECSPGQVHSCDTFTSECVNTPGDYYCSCKPGYSGRIYFPSRGDTVTCQDIDECSPGQVHSCDTITSECMNTPGDYFCSCKPGYPGMTYFPSRGDTVTCQDCIAVVNTFCMNPGVSCDCMDESCDPDTGICSSSCTIVNICPASVESKSLSQVNPSSSVDVNCTLRGSTTILQSLQLRLSSKLDSLDDDGITRLTGNGVNTGDKVVSTFRVESVTKEQTLFCVLLQGTYLIGGVSVKNFVHELPVLTAAPISEDVSKTSITISWRAWDPTIDDGDPPIVAYISYYRMDASDEWISGPKVLTNETLQFKADNLEVDTLYEFSVAVVREGENGEGLRSPVVPLKTCCNDTSAPVYLISLIAIPVLLIALIVVSIIIRKHISKDKRPRKADDGEDNDYVNAAMADDPEDYISLEEQSRTVSSSKYEDLDHKPQGGASIPQQYFTIVPEPQKPVATPKYWTRNMKGVNSGAYEDEGVSSENRQLPNVLQSHPSGDGDKDNSYEVPDRLEEYTGVYINIKNKRKLIQPGPIKVAEFQNFMSRKKEDVVTDIVQQFMALPSGGQYSWSVALKFQNKPRNFSKFILAYDHSRVKLDTNGSDARSDYINASYIKNLQGKKSFIAAQGPQEGTVDDFWKMVWQENVETIVMVTDNIEKNKILCSTYWPNKVHMGEVYGDITVILMESTSYTSHTIRKLNLLKGNHKAEVHTVTQIHVHSWPYGSVPKEPASLISVIKKVKSLQTDGSSSPLLVHCSNGVGATGTFIAVYVLMDTIKKNKDVNIFDFVKNMRDDRVDMVQTRVQYLFIFECLLAVIQSTDSQISCDQLKKLGHAAIKLKSKKEYKVLQDSVIEEQHCEDYTGNSPENQHKNRFKNIIPVDRFRPVLKSQGNMFGSNSYINANHLVKSVSVDHFAFCGWSGNQPDVSKLRQFIRYTGNKRTGPVLVHCINGVGLSAVYVIVKTESEKLEEEGSADIFQCLTKLRKICPLAIITQEQYTLCYQLLKDHLDNPEEYAVVY</sequence>
<keyword evidence="13" id="KW-0325">Glycoprotein</keyword>
<dbReference type="InterPro" id="IPR049883">
    <property type="entry name" value="NOTCH1_EGF-like"/>
</dbReference>
<evidence type="ECO:0000256" key="11">
    <source>
        <dbReference type="ARBA" id="ARBA00023136"/>
    </source>
</evidence>
<gene>
    <name evidence="22" type="ORF">HOLleu_14561</name>
</gene>
<feature type="domain" description="Tyrosine specific protein phosphatases" evidence="20">
    <location>
        <begin position="982"/>
        <end position="1050"/>
    </location>
</feature>
<keyword evidence="7" id="KW-0677">Repeat</keyword>
<comment type="caution">
    <text evidence="22">The sequence shown here is derived from an EMBL/GenBank/DDBJ whole genome shotgun (WGS) entry which is preliminary data.</text>
</comment>
<evidence type="ECO:0000256" key="15">
    <source>
        <dbReference type="PROSITE-ProRule" id="PRU00076"/>
    </source>
</evidence>
<evidence type="ECO:0000256" key="7">
    <source>
        <dbReference type="ARBA" id="ARBA00022737"/>
    </source>
</evidence>
<dbReference type="Pfam" id="PF12947">
    <property type="entry name" value="EGF_3"/>
    <property type="match status" value="1"/>
</dbReference>
<dbReference type="InterPro" id="IPR001881">
    <property type="entry name" value="EGF-like_Ca-bd_dom"/>
</dbReference>
<keyword evidence="4" id="KW-0964">Secreted</keyword>
<keyword evidence="5 15" id="KW-0245">EGF-like domain</keyword>
<dbReference type="SUPFAM" id="SSF57196">
    <property type="entry name" value="EGF/Laminin"/>
    <property type="match status" value="1"/>
</dbReference>
<dbReference type="Gene3D" id="2.10.25.10">
    <property type="entry name" value="Laminin"/>
    <property type="match status" value="4"/>
</dbReference>
<keyword evidence="23" id="KW-1185">Reference proteome</keyword>
<dbReference type="PROSITE" id="PS01186">
    <property type="entry name" value="EGF_2"/>
    <property type="match status" value="1"/>
</dbReference>
<evidence type="ECO:0000256" key="5">
    <source>
        <dbReference type="ARBA" id="ARBA00022536"/>
    </source>
</evidence>
<dbReference type="SUPFAM" id="SSF52799">
    <property type="entry name" value="(Phosphotyrosine protein) phosphatases II"/>
    <property type="match status" value="2"/>
</dbReference>
<dbReference type="Pfam" id="PF07645">
    <property type="entry name" value="EGF_CA"/>
    <property type="match status" value="2"/>
</dbReference>
<feature type="domain" description="Fibronectin type-III" evidence="21">
    <location>
        <begin position="309"/>
        <end position="409"/>
    </location>
</feature>
<dbReference type="FunFam" id="3.90.190.10:FF:000102">
    <property type="entry name" value="Receptor-type tyrosine-protein phosphatase"/>
    <property type="match status" value="1"/>
</dbReference>
<dbReference type="PROSITE" id="PS50853">
    <property type="entry name" value="FN3"/>
    <property type="match status" value="1"/>
</dbReference>
<evidence type="ECO:0000256" key="2">
    <source>
        <dbReference type="ARBA" id="ARBA00004613"/>
    </source>
</evidence>
<name>A0A9Q1HCK5_HOLLE</name>
<evidence type="ECO:0000313" key="23">
    <source>
        <dbReference type="Proteomes" id="UP001152320"/>
    </source>
</evidence>
<accession>A0A9Q1HCK5</accession>
<evidence type="ECO:0000256" key="10">
    <source>
        <dbReference type="ARBA" id="ARBA00022912"/>
    </source>
</evidence>
<dbReference type="InterPro" id="IPR029021">
    <property type="entry name" value="Prot-tyrosine_phosphatase-like"/>
</dbReference>
<dbReference type="Gene3D" id="2.60.40.10">
    <property type="entry name" value="Immunoglobulins"/>
    <property type="match status" value="1"/>
</dbReference>
<dbReference type="GO" id="GO:0005576">
    <property type="term" value="C:extracellular region"/>
    <property type="evidence" value="ECO:0007669"/>
    <property type="project" value="UniProtKB-SubCell"/>
</dbReference>
<dbReference type="SMART" id="SM00404">
    <property type="entry name" value="PTPc_motif"/>
    <property type="match status" value="2"/>
</dbReference>